<evidence type="ECO:0000313" key="2">
    <source>
        <dbReference type="EMBL" id="AXE38714.1"/>
    </source>
</evidence>
<protein>
    <recommendedName>
        <fullName evidence="4">ATP/GTP-binding protein</fullName>
    </recommendedName>
</protein>
<feature type="region of interest" description="Disordered" evidence="1">
    <location>
        <begin position="1"/>
        <end position="32"/>
    </location>
</feature>
<dbReference type="KEGG" id="acij:JS278_01550"/>
<name>A0A344UTW6_9ACTN</name>
<keyword evidence="3" id="KW-1185">Reference proteome</keyword>
<proteinExistence type="predicted"/>
<dbReference type="Proteomes" id="UP000251995">
    <property type="component" value="Chromosome"/>
</dbReference>
<evidence type="ECO:0000256" key="1">
    <source>
        <dbReference type="SAM" id="MobiDB-lite"/>
    </source>
</evidence>
<dbReference type="RefSeq" id="WP_245935244.1">
    <property type="nucleotide sequence ID" value="NZ_CP025198.1"/>
</dbReference>
<evidence type="ECO:0008006" key="4">
    <source>
        <dbReference type="Google" id="ProtNLM"/>
    </source>
</evidence>
<dbReference type="EMBL" id="CP025198">
    <property type="protein sequence ID" value="AXE38714.1"/>
    <property type="molecule type" value="Genomic_DNA"/>
</dbReference>
<gene>
    <name evidence="2" type="ORF">JS278_01550</name>
</gene>
<reference evidence="2 3" key="1">
    <citation type="submission" date="2017-12" db="EMBL/GenBank/DDBJ databases">
        <title>The whole genome sequence of the Acidipropionibacterium virtanenii sp. nov. type strain JS278.</title>
        <authorList>
            <person name="Laine P."/>
            <person name="Deptula P."/>
            <person name="Varmanen P."/>
            <person name="Auvinen P."/>
        </authorList>
    </citation>
    <scope>NUCLEOTIDE SEQUENCE [LARGE SCALE GENOMIC DNA]</scope>
    <source>
        <strain evidence="2 3">JS278</strain>
    </source>
</reference>
<feature type="compositionally biased region" description="Basic and acidic residues" evidence="1">
    <location>
        <begin position="23"/>
        <end position="32"/>
    </location>
</feature>
<dbReference type="AlphaFoldDB" id="A0A344UTW6"/>
<evidence type="ECO:0000313" key="3">
    <source>
        <dbReference type="Proteomes" id="UP000251995"/>
    </source>
</evidence>
<accession>A0A344UTW6</accession>
<organism evidence="2 3">
    <name type="scientific">Acidipropionibacterium virtanenii</name>
    <dbReference type="NCBI Taxonomy" id="2057246"/>
    <lineage>
        <taxon>Bacteria</taxon>
        <taxon>Bacillati</taxon>
        <taxon>Actinomycetota</taxon>
        <taxon>Actinomycetes</taxon>
        <taxon>Propionibacteriales</taxon>
        <taxon>Propionibacteriaceae</taxon>
        <taxon>Acidipropionibacterium</taxon>
    </lineage>
</organism>
<sequence length="94" mass="10521">MGRHKRSSKYTRPFHPLNPASHAHSEMKADGRQVVRTVPGERAVKTYTCPGCLHPILPGTPHVVAWPHDPTGFTAESPVSARRHWHTGCWKARP</sequence>